<dbReference type="InterPro" id="IPR014721">
    <property type="entry name" value="Ribsml_uS5_D2-typ_fold_subgr"/>
</dbReference>
<protein>
    <submittedName>
        <fullName evidence="6">Ribonuclease P protein component</fullName>
    </submittedName>
</protein>
<keyword evidence="5" id="KW-0694">RNA-binding</keyword>
<dbReference type="GO" id="GO:0004526">
    <property type="term" value="F:ribonuclease P activity"/>
    <property type="evidence" value="ECO:0007669"/>
    <property type="project" value="InterPro"/>
</dbReference>
<keyword evidence="7" id="KW-1185">Reference proteome</keyword>
<evidence type="ECO:0000313" key="6">
    <source>
        <dbReference type="EMBL" id="TDP82921.1"/>
    </source>
</evidence>
<keyword evidence="3" id="KW-0255">Endonuclease</keyword>
<dbReference type="Pfam" id="PF00825">
    <property type="entry name" value="Ribonuclease_P"/>
    <property type="match status" value="1"/>
</dbReference>
<name>A0A4R6RA11_9BURK</name>
<dbReference type="GO" id="GO:0008033">
    <property type="term" value="P:tRNA processing"/>
    <property type="evidence" value="ECO:0007669"/>
    <property type="project" value="UniProtKB-KW"/>
</dbReference>
<organism evidence="6 7">
    <name type="scientific">Aquabacterium commune</name>
    <dbReference type="NCBI Taxonomy" id="70586"/>
    <lineage>
        <taxon>Bacteria</taxon>
        <taxon>Pseudomonadati</taxon>
        <taxon>Pseudomonadota</taxon>
        <taxon>Betaproteobacteria</taxon>
        <taxon>Burkholderiales</taxon>
        <taxon>Aquabacterium</taxon>
    </lineage>
</organism>
<evidence type="ECO:0000256" key="3">
    <source>
        <dbReference type="ARBA" id="ARBA00022759"/>
    </source>
</evidence>
<evidence type="ECO:0000256" key="1">
    <source>
        <dbReference type="ARBA" id="ARBA00022694"/>
    </source>
</evidence>
<sequence length="108" mass="12007">MCTSDVDDFGVIGPCRFGLVLPKKQARRSVTRSLIRHQAREAVRRHAPALASQDRFGLLLDAWVLRLRAPFDRQLFPSAASPALSAAVRLELDELWGRLAKDSARAQA</sequence>
<keyword evidence="1" id="KW-0819">tRNA processing</keyword>
<dbReference type="GO" id="GO:0000049">
    <property type="term" value="F:tRNA binding"/>
    <property type="evidence" value="ECO:0007669"/>
    <property type="project" value="InterPro"/>
</dbReference>
<dbReference type="AlphaFoldDB" id="A0A4R6RA11"/>
<evidence type="ECO:0000256" key="5">
    <source>
        <dbReference type="ARBA" id="ARBA00022884"/>
    </source>
</evidence>
<comment type="caution">
    <text evidence="6">The sequence shown here is derived from an EMBL/GenBank/DDBJ whole genome shotgun (WGS) entry which is preliminary data.</text>
</comment>
<evidence type="ECO:0000256" key="4">
    <source>
        <dbReference type="ARBA" id="ARBA00022801"/>
    </source>
</evidence>
<accession>A0A4R6RA11</accession>
<reference evidence="6 7" key="1">
    <citation type="submission" date="2019-03" db="EMBL/GenBank/DDBJ databases">
        <title>Genomic Encyclopedia of Type Strains, Phase IV (KMG-IV): sequencing the most valuable type-strain genomes for metagenomic binning, comparative biology and taxonomic classification.</title>
        <authorList>
            <person name="Goeker M."/>
        </authorList>
    </citation>
    <scope>NUCLEOTIDE SEQUENCE [LARGE SCALE GENOMIC DNA]</scope>
    <source>
        <strain evidence="6 7">DSM 11901</strain>
    </source>
</reference>
<keyword evidence="4" id="KW-0378">Hydrolase</keyword>
<dbReference type="Proteomes" id="UP000294593">
    <property type="component" value="Unassembled WGS sequence"/>
</dbReference>
<evidence type="ECO:0000256" key="2">
    <source>
        <dbReference type="ARBA" id="ARBA00022722"/>
    </source>
</evidence>
<evidence type="ECO:0000313" key="7">
    <source>
        <dbReference type="Proteomes" id="UP000294593"/>
    </source>
</evidence>
<dbReference type="InterPro" id="IPR020568">
    <property type="entry name" value="Ribosomal_Su5_D2-typ_SF"/>
</dbReference>
<gene>
    <name evidence="6" type="ORF">EV672_105108</name>
</gene>
<dbReference type="SUPFAM" id="SSF54211">
    <property type="entry name" value="Ribosomal protein S5 domain 2-like"/>
    <property type="match status" value="1"/>
</dbReference>
<dbReference type="EMBL" id="SNXW01000005">
    <property type="protein sequence ID" value="TDP82921.1"/>
    <property type="molecule type" value="Genomic_DNA"/>
</dbReference>
<dbReference type="InterPro" id="IPR000100">
    <property type="entry name" value="RNase_P"/>
</dbReference>
<keyword evidence="2" id="KW-0540">Nuclease</keyword>
<dbReference type="Gene3D" id="3.30.230.10">
    <property type="match status" value="1"/>
</dbReference>
<proteinExistence type="predicted"/>